<organism evidence="1 2">
    <name type="scientific">Trifolium pratense</name>
    <name type="common">Red clover</name>
    <dbReference type="NCBI Taxonomy" id="57577"/>
    <lineage>
        <taxon>Eukaryota</taxon>
        <taxon>Viridiplantae</taxon>
        <taxon>Streptophyta</taxon>
        <taxon>Embryophyta</taxon>
        <taxon>Tracheophyta</taxon>
        <taxon>Spermatophyta</taxon>
        <taxon>Magnoliopsida</taxon>
        <taxon>eudicotyledons</taxon>
        <taxon>Gunneridae</taxon>
        <taxon>Pentapetalae</taxon>
        <taxon>rosids</taxon>
        <taxon>fabids</taxon>
        <taxon>Fabales</taxon>
        <taxon>Fabaceae</taxon>
        <taxon>Papilionoideae</taxon>
        <taxon>50 kb inversion clade</taxon>
        <taxon>NPAAA clade</taxon>
        <taxon>Hologalegina</taxon>
        <taxon>IRL clade</taxon>
        <taxon>Trifolieae</taxon>
        <taxon>Trifolium</taxon>
    </lineage>
</organism>
<reference evidence="1" key="1">
    <citation type="submission" date="2023-10" db="EMBL/GenBank/DDBJ databases">
        <authorList>
            <person name="Rodriguez Cubillos JULIANA M."/>
            <person name="De Vega J."/>
        </authorList>
    </citation>
    <scope>NUCLEOTIDE SEQUENCE</scope>
</reference>
<sequence>MAGHYKSLKRKVDGVVNHITDDFSDFSLSSPATKIRRLDAELPPIVEEDDEHLDAPNDERAIVLFKPILHSPSSYSLTLNSHLISEIKNNQLSWSKQCDSSTDYYDDNNNNRHLAIVPWVPQASTSSSHNFEDSEYRNSNTNPMELMEADEMGQVQEEEEEEDGAAMMDVEQEVNNNSSSTFNYPTMLNLHQQVDGFQQHCFLPQIPQNTSTPITWTL</sequence>
<evidence type="ECO:0000313" key="1">
    <source>
        <dbReference type="EMBL" id="CAJ2676355.1"/>
    </source>
</evidence>
<proteinExistence type="predicted"/>
<keyword evidence="2" id="KW-1185">Reference proteome</keyword>
<protein>
    <submittedName>
        <fullName evidence="1">Uncharacterized protein</fullName>
    </submittedName>
</protein>
<gene>
    <name evidence="1" type="ORF">MILVUS5_LOCUS39126</name>
</gene>
<name>A0ACB0M6W3_TRIPR</name>
<dbReference type="EMBL" id="CASHSV030000823">
    <property type="protein sequence ID" value="CAJ2676355.1"/>
    <property type="molecule type" value="Genomic_DNA"/>
</dbReference>
<accession>A0ACB0M6W3</accession>
<comment type="caution">
    <text evidence="1">The sequence shown here is derived from an EMBL/GenBank/DDBJ whole genome shotgun (WGS) entry which is preliminary data.</text>
</comment>
<evidence type="ECO:0000313" key="2">
    <source>
        <dbReference type="Proteomes" id="UP001177021"/>
    </source>
</evidence>
<dbReference type="Proteomes" id="UP001177021">
    <property type="component" value="Unassembled WGS sequence"/>
</dbReference>